<feature type="region of interest" description="Disordered" evidence="1">
    <location>
        <begin position="95"/>
        <end position="129"/>
    </location>
</feature>
<dbReference type="EMBL" id="BAAAUV010000033">
    <property type="protein sequence ID" value="GAA3237767.1"/>
    <property type="molecule type" value="Genomic_DNA"/>
</dbReference>
<keyword evidence="4" id="KW-1185">Reference proteome</keyword>
<gene>
    <name evidence="3" type="ORF">GCM10010468_72910</name>
</gene>
<evidence type="ECO:0000256" key="1">
    <source>
        <dbReference type="SAM" id="MobiDB-lite"/>
    </source>
</evidence>
<evidence type="ECO:0000313" key="4">
    <source>
        <dbReference type="Proteomes" id="UP001501237"/>
    </source>
</evidence>
<sequence>MTFVQFGALAFGMVIGWFTYFVNRYRQTVGLADVATIIGALGGGAILTLFPEESELFAAYGIGLALGFFGYFGLLLLLVRKTDGFTTAWFLDGRAPKLGDDERDGTGTNRAMRGTPADAPKPRVSRPPA</sequence>
<reference evidence="4" key="1">
    <citation type="journal article" date="2019" name="Int. J. Syst. Evol. Microbiol.">
        <title>The Global Catalogue of Microorganisms (GCM) 10K type strain sequencing project: providing services to taxonomists for standard genome sequencing and annotation.</title>
        <authorList>
            <consortium name="The Broad Institute Genomics Platform"/>
            <consortium name="The Broad Institute Genome Sequencing Center for Infectious Disease"/>
            <person name="Wu L."/>
            <person name="Ma J."/>
        </authorList>
    </citation>
    <scope>NUCLEOTIDE SEQUENCE [LARGE SCALE GENOMIC DNA]</scope>
    <source>
        <strain evidence="4">JCM 9377</strain>
    </source>
</reference>
<feature type="transmembrane region" description="Helical" evidence="2">
    <location>
        <begin position="29"/>
        <end position="50"/>
    </location>
</feature>
<accession>A0ABP6QLX6</accession>
<dbReference type="RefSeq" id="WP_344837885.1">
    <property type="nucleotide sequence ID" value="NZ_BAAAUV010000033.1"/>
</dbReference>
<keyword evidence="2" id="KW-0472">Membrane</keyword>
<protein>
    <recommendedName>
        <fullName evidence="5">GlsB/YeaQ/YmgE family stress response membrane protein</fullName>
    </recommendedName>
</protein>
<organism evidence="3 4">
    <name type="scientific">Actinocorallia longicatena</name>
    <dbReference type="NCBI Taxonomy" id="111803"/>
    <lineage>
        <taxon>Bacteria</taxon>
        <taxon>Bacillati</taxon>
        <taxon>Actinomycetota</taxon>
        <taxon>Actinomycetes</taxon>
        <taxon>Streptosporangiales</taxon>
        <taxon>Thermomonosporaceae</taxon>
        <taxon>Actinocorallia</taxon>
    </lineage>
</organism>
<feature type="transmembrane region" description="Helical" evidence="2">
    <location>
        <begin position="6"/>
        <end position="22"/>
    </location>
</feature>
<comment type="caution">
    <text evidence="3">The sequence shown here is derived from an EMBL/GenBank/DDBJ whole genome shotgun (WGS) entry which is preliminary data.</text>
</comment>
<keyword evidence="2" id="KW-0812">Transmembrane</keyword>
<feature type="transmembrane region" description="Helical" evidence="2">
    <location>
        <begin position="56"/>
        <end position="79"/>
    </location>
</feature>
<dbReference type="Proteomes" id="UP001501237">
    <property type="component" value="Unassembled WGS sequence"/>
</dbReference>
<evidence type="ECO:0000256" key="2">
    <source>
        <dbReference type="SAM" id="Phobius"/>
    </source>
</evidence>
<proteinExistence type="predicted"/>
<evidence type="ECO:0008006" key="5">
    <source>
        <dbReference type="Google" id="ProtNLM"/>
    </source>
</evidence>
<keyword evidence="2" id="KW-1133">Transmembrane helix</keyword>
<name>A0ABP6QLX6_9ACTN</name>
<evidence type="ECO:0000313" key="3">
    <source>
        <dbReference type="EMBL" id="GAA3237767.1"/>
    </source>
</evidence>